<keyword evidence="2" id="KW-1185">Reference proteome</keyword>
<sequence>MNQATAHEGQSRTEAVASAEEELDLVIGELEQEIPARSAATPGTCSRVYCI</sequence>
<comment type="caution">
    <text evidence="1">The sequence shown here is derived from an EMBL/GenBank/DDBJ whole genome shotgun (WGS) entry which is preliminary data.</text>
</comment>
<evidence type="ECO:0000313" key="1">
    <source>
        <dbReference type="EMBL" id="GAA2201590.1"/>
    </source>
</evidence>
<organism evidence="1 2">
    <name type="scientific">Streptomyces bangladeshensis</name>
    <dbReference type="NCBI Taxonomy" id="295352"/>
    <lineage>
        <taxon>Bacteria</taxon>
        <taxon>Bacillati</taxon>
        <taxon>Actinomycetota</taxon>
        <taxon>Actinomycetes</taxon>
        <taxon>Kitasatosporales</taxon>
        <taxon>Streptomycetaceae</taxon>
        <taxon>Streptomyces</taxon>
    </lineage>
</organism>
<protein>
    <submittedName>
        <fullName evidence="1">Uncharacterized protein</fullName>
    </submittedName>
</protein>
<proteinExistence type="predicted"/>
<dbReference type="EMBL" id="BAAAOQ010000020">
    <property type="protein sequence ID" value="GAA2201590.1"/>
    <property type="molecule type" value="Genomic_DNA"/>
</dbReference>
<gene>
    <name evidence="1" type="ORF">GCM10009787_57190</name>
</gene>
<reference evidence="1 2" key="1">
    <citation type="journal article" date="2019" name="Int. J. Syst. Evol. Microbiol.">
        <title>The Global Catalogue of Microorganisms (GCM) 10K type strain sequencing project: providing services to taxonomists for standard genome sequencing and annotation.</title>
        <authorList>
            <consortium name="The Broad Institute Genomics Platform"/>
            <consortium name="The Broad Institute Genome Sequencing Center for Infectious Disease"/>
            <person name="Wu L."/>
            <person name="Ma J."/>
        </authorList>
    </citation>
    <scope>NUCLEOTIDE SEQUENCE [LARGE SCALE GENOMIC DNA]</scope>
    <source>
        <strain evidence="1 2">JCM 14924</strain>
    </source>
</reference>
<dbReference type="RefSeq" id="WP_167404049.1">
    <property type="nucleotide sequence ID" value="NZ_BAAAOQ010000020.1"/>
</dbReference>
<evidence type="ECO:0000313" key="2">
    <source>
        <dbReference type="Proteomes" id="UP001501391"/>
    </source>
</evidence>
<name>A0ABN3BXF5_9ACTN</name>
<accession>A0ABN3BXF5</accession>
<dbReference type="Proteomes" id="UP001501391">
    <property type="component" value="Unassembled WGS sequence"/>
</dbReference>